<reference evidence="1" key="2">
    <citation type="submission" date="2025-09" db="UniProtKB">
        <authorList>
            <consortium name="EnsemblPlants"/>
        </authorList>
    </citation>
    <scope>IDENTIFICATION</scope>
</reference>
<proteinExistence type="predicted"/>
<protein>
    <submittedName>
        <fullName evidence="1">Uncharacterized protein</fullName>
    </submittedName>
</protein>
<evidence type="ECO:0000313" key="2">
    <source>
        <dbReference type="Proteomes" id="UP001732700"/>
    </source>
</evidence>
<name>A0ACD5YJR0_AVESA</name>
<evidence type="ECO:0000313" key="1">
    <source>
        <dbReference type="EnsemblPlants" id="AVESA.00010b.r2.5DG0993410.1.CDS"/>
    </source>
</evidence>
<keyword evidence="2" id="KW-1185">Reference proteome</keyword>
<accession>A0ACD5YJR0</accession>
<dbReference type="EnsemblPlants" id="AVESA.00010b.r2.5DG0993410.1">
    <property type="protein sequence ID" value="AVESA.00010b.r2.5DG0993410.1.CDS"/>
    <property type="gene ID" value="AVESA.00010b.r2.5DG0993410"/>
</dbReference>
<reference evidence="1" key="1">
    <citation type="submission" date="2021-05" db="EMBL/GenBank/DDBJ databases">
        <authorList>
            <person name="Scholz U."/>
            <person name="Mascher M."/>
            <person name="Fiebig A."/>
        </authorList>
    </citation>
    <scope>NUCLEOTIDE SEQUENCE [LARGE SCALE GENOMIC DNA]</scope>
</reference>
<dbReference type="Proteomes" id="UP001732700">
    <property type="component" value="Chromosome 5D"/>
</dbReference>
<organism evidence="1 2">
    <name type="scientific">Avena sativa</name>
    <name type="common">Oat</name>
    <dbReference type="NCBI Taxonomy" id="4498"/>
    <lineage>
        <taxon>Eukaryota</taxon>
        <taxon>Viridiplantae</taxon>
        <taxon>Streptophyta</taxon>
        <taxon>Embryophyta</taxon>
        <taxon>Tracheophyta</taxon>
        <taxon>Spermatophyta</taxon>
        <taxon>Magnoliopsida</taxon>
        <taxon>Liliopsida</taxon>
        <taxon>Poales</taxon>
        <taxon>Poaceae</taxon>
        <taxon>BOP clade</taxon>
        <taxon>Pooideae</taxon>
        <taxon>Poodae</taxon>
        <taxon>Poeae</taxon>
        <taxon>Poeae Chloroplast Group 1 (Aveneae type)</taxon>
        <taxon>Aveninae</taxon>
        <taxon>Avena</taxon>
    </lineage>
</organism>
<sequence>MAGDEDQPLKAPEAAAGLGDGREEELEAQAARLPDDVLADILSRVPPGCLAASRCVCKDWRDAVDGRRLLRADLLPLSLAGLFVHYNEHKFPEFLARPSSSVAGARAISGNLSFVPSASPDKGHYYEDPYNPGDYDIVDHCNGLLLLHSNCVVNPATRQWNTLPTCPAKRGAGNVEYCVHLVYDPMVSPYYEVFEIPTLGDYLRGEVVTLDSMEESEWPPSLCKMYVFSSKSGCWEEKDFLREGDAAGTVGEVRAGYSEFTAAYFRGALYVHCKTDFLMSIIV</sequence>